<comment type="caution">
    <text evidence="5">The sequence shown here is derived from an EMBL/GenBank/DDBJ whole genome shotgun (WGS) entry which is preliminary data.</text>
</comment>
<sequence length="143" mass="14987">MIRSPILPGVTPDPTICRAGSDDYSATATFDRFPEGQIRHARDLVNRSLAARPLNRAAQLDSAAFPTAAVTARRASAVPSGCSGRPTPTPGGRRAASGTRDATPSPFPRSRGHGLGRRGCGPAPIPCFDHIPGEPDAQPYPHL</sequence>
<dbReference type="GO" id="GO:0004553">
    <property type="term" value="F:hydrolase activity, hydrolyzing O-glycosyl compounds"/>
    <property type="evidence" value="ECO:0007669"/>
    <property type="project" value="InterPro"/>
</dbReference>
<evidence type="ECO:0000313" key="5">
    <source>
        <dbReference type="EMBL" id="MSU90191.1"/>
    </source>
</evidence>
<dbReference type="Gene3D" id="2.115.10.20">
    <property type="entry name" value="Glycosyl hydrolase domain, family 43"/>
    <property type="match status" value="1"/>
</dbReference>
<dbReference type="SUPFAM" id="SSF75005">
    <property type="entry name" value="Arabinanase/levansucrase/invertase"/>
    <property type="match status" value="1"/>
</dbReference>
<evidence type="ECO:0000256" key="2">
    <source>
        <dbReference type="ARBA" id="ARBA00022801"/>
    </source>
</evidence>
<organism evidence="5 6">
    <name type="scientific">Halovulum marinum</name>
    <dbReference type="NCBI Taxonomy" id="2662447"/>
    <lineage>
        <taxon>Bacteria</taxon>
        <taxon>Pseudomonadati</taxon>
        <taxon>Pseudomonadota</taxon>
        <taxon>Alphaproteobacteria</taxon>
        <taxon>Rhodobacterales</taxon>
        <taxon>Paracoccaceae</taxon>
        <taxon>Halovulum</taxon>
    </lineage>
</organism>
<dbReference type="InterPro" id="IPR023296">
    <property type="entry name" value="Glyco_hydro_beta-prop_sf"/>
</dbReference>
<proteinExistence type="inferred from homology"/>
<evidence type="ECO:0000313" key="6">
    <source>
        <dbReference type="Proteomes" id="UP000474957"/>
    </source>
</evidence>
<keyword evidence="2 5" id="KW-0378">Hydrolase</keyword>
<dbReference type="InterPro" id="IPR006710">
    <property type="entry name" value="Glyco_hydro_43"/>
</dbReference>
<dbReference type="GO" id="GO:0005975">
    <property type="term" value="P:carbohydrate metabolic process"/>
    <property type="evidence" value="ECO:0007669"/>
    <property type="project" value="InterPro"/>
</dbReference>
<dbReference type="Proteomes" id="UP000474957">
    <property type="component" value="Unassembled WGS sequence"/>
</dbReference>
<feature type="region of interest" description="Disordered" evidence="4">
    <location>
        <begin position="73"/>
        <end position="143"/>
    </location>
</feature>
<dbReference type="RefSeq" id="WP_154446667.1">
    <property type="nucleotide sequence ID" value="NZ_WIND01000007.1"/>
</dbReference>
<keyword evidence="6" id="KW-1185">Reference proteome</keyword>
<dbReference type="AlphaFoldDB" id="A0A6L5Z0X3"/>
<comment type="similarity">
    <text evidence="1">Belongs to the glycosyl hydrolase 43 family.</text>
</comment>
<protein>
    <submittedName>
        <fullName evidence="5">Family 43 glycosylhydrolase</fullName>
    </submittedName>
</protein>
<evidence type="ECO:0000256" key="1">
    <source>
        <dbReference type="ARBA" id="ARBA00009865"/>
    </source>
</evidence>
<reference evidence="5 6" key="1">
    <citation type="submission" date="2019-10" db="EMBL/GenBank/DDBJ databases">
        <title>Cognatihalovulum marinum gen. nov. sp. nov., a new member of the family Rhodobacteraceae isolated from deep seawater of the Northwest Indian Ocean.</title>
        <authorList>
            <person name="Ruan C."/>
            <person name="Wang J."/>
            <person name="Zheng X."/>
            <person name="Song L."/>
            <person name="Zhu Y."/>
            <person name="Huang Y."/>
            <person name="Lu Z."/>
            <person name="Du W."/>
            <person name="Huang L."/>
            <person name="Dai X."/>
        </authorList>
    </citation>
    <scope>NUCLEOTIDE SEQUENCE [LARGE SCALE GENOMIC DNA]</scope>
    <source>
        <strain evidence="5 6">2CG4</strain>
    </source>
</reference>
<accession>A0A6L5Z0X3</accession>
<gene>
    <name evidence="5" type="ORF">GE300_11270</name>
</gene>
<evidence type="ECO:0000256" key="4">
    <source>
        <dbReference type="SAM" id="MobiDB-lite"/>
    </source>
</evidence>
<name>A0A6L5Z0X3_9RHOB</name>
<keyword evidence="3" id="KW-0326">Glycosidase</keyword>
<dbReference type="Pfam" id="PF04616">
    <property type="entry name" value="Glyco_hydro_43"/>
    <property type="match status" value="1"/>
</dbReference>
<dbReference type="EMBL" id="WIND01000007">
    <property type="protein sequence ID" value="MSU90191.1"/>
    <property type="molecule type" value="Genomic_DNA"/>
</dbReference>
<evidence type="ECO:0000256" key="3">
    <source>
        <dbReference type="ARBA" id="ARBA00023295"/>
    </source>
</evidence>